<evidence type="ECO:0000313" key="1">
    <source>
        <dbReference type="EMBL" id="SEA31691.1"/>
    </source>
</evidence>
<accession>A0A1H4A7Q1</accession>
<dbReference type="EMBL" id="FNQG01000014">
    <property type="protein sequence ID" value="SEA31691.1"/>
    <property type="molecule type" value="Genomic_DNA"/>
</dbReference>
<dbReference type="AlphaFoldDB" id="A0A1H4A7Q1"/>
<name>A0A1H4A7Q1_SELRU</name>
<protein>
    <submittedName>
        <fullName evidence="1">Uncharacterized protein</fullName>
    </submittedName>
</protein>
<evidence type="ECO:0000313" key="2">
    <source>
        <dbReference type="Proteomes" id="UP000183469"/>
    </source>
</evidence>
<gene>
    <name evidence="1" type="ORF">SAMN05660648_02765</name>
</gene>
<sequence length="40" mass="5134">MLQNKLDKHMEIDYEQTIKERDNCHDRIRTYQQRPYRVMH</sequence>
<organism evidence="1 2">
    <name type="scientific">Selenomonas ruminantium</name>
    <dbReference type="NCBI Taxonomy" id="971"/>
    <lineage>
        <taxon>Bacteria</taxon>
        <taxon>Bacillati</taxon>
        <taxon>Bacillota</taxon>
        <taxon>Negativicutes</taxon>
        <taxon>Selenomonadales</taxon>
        <taxon>Selenomonadaceae</taxon>
        <taxon>Selenomonas</taxon>
    </lineage>
</organism>
<dbReference type="Proteomes" id="UP000183469">
    <property type="component" value="Unassembled WGS sequence"/>
</dbReference>
<reference evidence="1 2" key="1">
    <citation type="submission" date="2016-10" db="EMBL/GenBank/DDBJ databases">
        <authorList>
            <person name="de Groot N.N."/>
        </authorList>
    </citation>
    <scope>NUCLEOTIDE SEQUENCE [LARGE SCALE GENOMIC DNA]</scope>
    <source>
        <strain evidence="1 2">DSM 2872</strain>
    </source>
</reference>
<proteinExistence type="predicted"/>